<proteinExistence type="predicted"/>
<dbReference type="Proteomes" id="UP000037977">
    <property type="component" value="Unassembled WGS sequence"/>
</dbReference>
<evidence type="ECO:0000313" key="2">
    <source>
        <dbReference type="Proteomes" id="UP000037977"/>
    </source>
</evidence>
<evidence type="ECO:0000313" key="1">
    <source>
        <dbReference type="EMBL" id="KOY81540.1"/>
    </source>
</evidence>
<dbReference type="EMBL" id="LGCI01000009">
    <property type="protein sequence ID" value="KOY81540.1"/>
    <property type="molecule type" value="Genomic_DNA"/>
</dbReference>
<organism evidence="1 2">
    <name type="scientific">Lysinibacillus macroides</name>
    <dbReference type="NCBI Taxonomy" id="33935"/>
    <lineage>
        <taxon>Bacteria</taxon>
        <taxon>Bacillati</taxon>
        <taxon>Bacillota</taxon>
        <taxon>Bacilli</taxon>
        <taxon>Bacillales</taxon>
        <taxon>Bacillaceae</taxon>
        <taxon>Lysinibacillus</taxon>
    </lineage>
</organism>
<reference evidence="1 2" key="1">
    <citation type="submission" date="2015-07" db="EMBL/GenBank/DDBJ databases">
        <title>Genome sequencing project for genomic taxonomy and phylogenomics of Bacillus-like bacteria.</title>
        <authorList>
            <person name="Liu B."/>
            <person name="Wang J."/>
            <person name="Zhu Y."/>
            <person name="Liu G."/>
            <person name="Chen Q."/>
            <person name="Chen Z."/>
            <person name="Che J."/>
            <person name="Ge C."/>
            <person name="Shi H."/>
            <person name="Pan Z."/>
            <person name="Liu X."/>
        </authorList>
    </citation>
    <scope>NUCLEOTIDE SEQUENCE [LARGE SCALE GENOMIC DNA]</scope>
    <source>
        <strain evidence="1 2">DSM 54</strain>
    </source>
</reference>
<dbReference type="AlphaFoldDB" id="A0A0M9DJA9"/>
<sequence length="63" mass="7011">MLVNGTDFITITLSKEEVIAITEDLQRALWYSEEGSPCGDTSALSRKLHAQFELLSNQLKQIG</sequence>
<dbReference type="PATRIC" id="fig|33935.3.peg.4834"/>
<name>A0A0M9DJA9_9BACI</name>
<protein>
    <submittedName>
        <fullName evidence="1">Uncharacterized protein</fullName>
    </submittedName>
</protein>
<dbReference type="RefSeq" id="WP_053995597.1">
    <property type="nucleotide sequence ID" value="NZ_CP065643.1"/>
</dbReference>
<keyword evidence="2" id="KW-1185">Reference proteome</keyword>
<comment type="caution">
    <text evidence="1">The sequence shown here is derived from an EMBL/GenBank/DDBJ whole genome shotgun (WGS) entry which is preliminary data.</text>
</comment>
<accession>A0A0M9DJA9</accession>
<gene>
    <name evidence="1" type="ORF">ADM90_14105</name>
</gene>